<protein>
    <recommendedName>
        <fullName evidence="5">Zinc finger PHD-type domain-containing protein</fullName>
    </recommendedName>
</protein>
<evidence type="ECO:0000259" key="5">
    <source>
        <dbReference type="SMART" id="SM00249"/>
    </source>
</evidence>
<feature type="region of interest" description="Disordered" evidence="4">
    <location>
        <begin position="1"/>
        <end position="29"/>
    </location>
</feature>
<dbReference type="SMART" id="SM00249">
    <property type="entry name" value="PHD"/>
    <property type="match status" value="1"/>
</dbReference>
<feature type="compositionally biased region" description="Low complexity" evidence="4">
    <location>
        <begin position="324"/>
        <end position="366"/>
    </location>
</feature>
<sequence>MHGSRGSSATGSSATAAASRGGTPLTVADDTVPVPVELLTPALRACLASGPGSAASVAATADAGLTSMEERVQAVERASLPLPPPQQARLNELAALPWWTKKYKGVYLTRGGYRASLWHSGRMQHCRSVPTAELAARVFDSLVRRFKGSIGQGAEFSDSGRREAAIAPDLTHPLLRYRGIARHNRKWRGSLYLRAKRRTVTTNVFPSPTEAAHAFDALSRSHERGAPLNFPRDGEVAFVAGSDPAALRRFRLTRSRELASWLVERGVSTAAEAQAALAAAPTFEEYGFEAGAAAELEARRALQGRSVWTPTSGRSKSAGGGAAGSTSASSSASSGAREGASAGLTVAKPPLASSQQSSATPASESEGPGDTPFSEQDAGDGVDDDCLGGDSSQSRDADGDEALDDNGDGRSAPGDDEGRTPGAESGGITPSDSGPRSASPAAAKGAAPEQREATVDTGHFDVDIDRPRQRRARRQERRYTGRTYTGWTLHEGHGELPRPALLAHVGVPSADPAEAAAVAEMELESSEAAAVEAANPPLWHGERGCEWRFRVLRRVQQARIGTPRAMPRPEDPEQPIATPYGTALYGEPGVGEDPELQHWRQAPFQRKSLPPPARMFEHVQEDAELHGAMISRRRTVLRAAGLEVGEDDEDEAEPHLVRAFAGHSAGGVVPAAASKTDLRKYRQTFGEHSEMRRPDVDRLLAGLYFVDKLGSEDSHFGICAGCGCGGSVVMCDTCPCVWHERCSPDLAHTGVPNGTWRCPLCVLFPRHAKRLVAEMREEDGGEPSSPSDFPVPVPRSGGGDQPAAQPASANSGLPVPPSGAQGLAAGPAAGGARGHTPEFTDASLGIPPGLLAPGQTLPSDAHSIGRCSEVTGGMLVGPMGDWTARLKPLWQCVNTTVITRIGHAPGGSRAPSDSFRYAASRRCSPLPHDLQSRIEAANLLAKRTEFISGASPTSPGAVLSREEAIVEAMHDLPFRGLNPRSARSHG</sequence>
<dbReference type="SUPFAM" id="SSF57903">
    <property type="entry name" value="FYVE/PHD zinc finger"/>
    <property type="match status" value="1"/>
</dbReference>
<feature type="compositionally biased region" description="Acidic residues" evidence="4">
    <location>
        <begin position="377"/>
        <end position="387"/>
    </location>
</feature>
<feature type="region of interest" description="Disordered" evidence="4">
    <location>
        <begin position="776"/>
        <end position="857"/>
    </location>
</feature>
<keyword evidence="2" id="KW-0863">Zinc-finger</keyword>
<feature type="compositionally biased region" description="Basic and acidic residues" evidence="4">
    <location>
        <begin position="449"/>
        <end position="467"/>
    </location>
</feature>
<dbReference type="Gene3D" id="3.30.40.10">
    <property type="entry name" value="Zinc/RING finger domain, C3HC4 (zinc finger)"/>
    <property type="match status" value="1"/>
</dbReference>
<organism evidence="6 7">
    <name type="scientific">Cafeteria roenbergensis</name>
    <name type="common">Marine flagellate</name>
    <dbReference type="NCBI Taxonomy" id="33653"/>
    <lineage>
        <taxon>Eukaryota</taxon>
        <taxon>Sar</taxon>
        <taxon>Stramenopiles</taxon>
        <taxon>Bigyra</taxon>
        <taxon>Opalozoa</taxon>
        <taxon>Bicosoecida</taxon>
        <taxon>Cafeteriaceae</taxon>
        <taxon>Cafeteria</taxon>
    </lineage>
</organism>
<gene>
    <name evidence="6" type="ORF">FNF28_07630</name>
</gene>
<feature type="compositionally biased region" description="Low complexity" evidence="4">
    <location>
        <begin position="1"/>
        <end position="23"/>
    </location>
</feature>
<dbReference type="GO" id="GO:0008270">
    <property type="term" value="F:zinc ion binding"/>
    <property type="evidence" value="ECO:0007669"/>
    <property type="project" value="UniProtKB-KW"/>
</dbReference>
<feature type="compositionally biased region" description="Low complexity" evidence="4">
    <location>
        <begin position="430"/>
        <end position="448"/>
    </location>
</feature>
<evidence type="ECO:0000256" key="2">
    <source>
        <dbReference type="ARBA" id="ARBA00022771"/>
    </source>
</evidence>
<proteinExistence type="predicted"/>
<dbReference type="AlphaFoldDB" id="A0A5A8C161"/>
<evidence type="ECO:0000256" key="3">
    <source>
        <dbReference type="ARBA" id="ARBA00022833"/>
    </source>
</evidence>
<dbReference type="Proteomes" id="UP000324907">
    <property type="component" value="Unassembled WGS sequence"/>
</dbReference>
<evidence type="ECO:0000256" key="1">
    <source>
        <dbReference type="ARBA" id="ARBA00022723"/>
    </source>
</evidence>
<accession>A0A5A8C161</accession>
<keyword evidence="1" id="KW-0479">Metal-binding</keyword>
<reference evidence="6 7" key="1">
    <citation type="submission" date="2019-07" db="EMBL/GenBank/DDBJ databases">
        <title>Genomes of Cafeteria roenbergensis.</title>
        <authorList>
            <person name="Fischer M.G."/>
            <person name="Hackl T."/>
            <person name="Roman M."/>
        </authorList>
    </citation>
    <scope>NUCLEOTIDE SEQUENCE [LARGE SCALE GENOMIC DNA]</scope>
    <source>
        <strain evidence="6 7">RCC970-E3</strain>
    </source>
</reference>
<dbReference type="InterPro" id="IPR001965">
    <property type="entry name" value="Znf_PHD"/>
</dbReference>
<keyword evidence="3" id="KW-0862">Zinc</keyword>
<feature type="domain" description="Zinc finger PHD-type" evidence="5">
    <location>
        <begin position="718"/>
        <end position="762"/>
    </location>
</feature>
<comment type="caution">
    <text evidence="6">The sequence shown here is derived from an EMBL/GenBank/DDBJ whole genome shotgun (WGS) entry which is preliminary data.</text>
</comment>
<dbReference type="EMBL" id="VLTL01000297">
    <property type="protein sequence ID" value="KAA0146802.1"/>
    <property type="molecule type" value="Genomic_DNA"/>
</dbReference>
<evidence type="ECO:0000256" key="4">
    <source>
        <dbReference type="SAM" id="MobiDB-lite"/>
    </source>
</evidence>
<dbReference type="InterPro" id="IPR013083">
    <property type="entry name" value="Znf_RING/FYVE/PHD"/>
</dbReference>
<feature type="region of interest" description="Disordered" evidence="4">
    <location>
        <begin position="305"/>
        <end position="477"/>
    </location>
</feature>
<dbReference type="InterPro" id="IPR011011">
    <property type="entry name" value="Znf_FYVE_PHD"/>
</dbReference>
<evidence type="ECO:0000313" key="7">
    <source>
        <dbReference type="Proteomes" id="UP000324907"/>
    </source>
</evidence>
<name>A0A5A8C161_CAFRO</name>
<evidence type="ECO:0000313" key="6">
    <source>
        <dbReference type="EMBL" id="KAA0146802.1"/>
    </source>
</evidence>